<protein>
    <submittedName>
        <fullName evidence="1">Uncharacterized protein</fullName>
    </submittedName>
</protein>
<accession>A0A0G1XIM9</accession>
<evidence type="ECO:0000313" key="2">
    <source>
        <dbReference type="Proteomes" id="UP000034445"/>
    </source>
</evidence>
<gene>
    <name evidence="1" type="ORF">UY74_C0031G0004</name>
</gene>
<dbReference type="AlphaFoldDB" id="A0A0G1XIM9"/>
<sequence length="81" mass="9237">MCVTTSSQIRSTSEDIFTIDALTADYKAFVQVPLETNIKKYRADYLLSDGPLQEHLRRALPNLTLATTTQGYYLYTFPEAR</sequence>
<reference evidence="1 2" key="1">
    <citation type="journal article" date="2015" name="Nature">
        <title>rRNA introns, odd ribosomes, and small enigmatic genomes across a large radiation of phyla.</title>
        <authorList>
            <person name="Brown C.T."/>
            <person name="Hug L.A."/>
            <person name="Thomas B.C."/>
            <person name="Sharon I."/>
            <person name="Castelle C.J."/>
            <person name="Singh A."/>
            <person name="Wilkins M.J."/>
            <person name="Williams K.H."/>
            <person name="Banfield J.F."/>
        </authorList>
    </citation>
    <scope>NUCLEOTIDE SEQUENCE [LARGE SCALE GENOMIC DNA]</scope>
</reference>
<organism evidence="1 2">
    <name type="scientific">Candidatus Kaiserbacteria bacterium GW2011_GWC2_52_8b</name>
    <dbReference type="NCBI Taxonomy" id="1618676"/>
    <lineage>
        <taxon>Bacteria</taxon>
        <taxon>Candidatus Kaiseribacteriota</taxon>
    </lineage>
</organism>
<proteinExistence type="predicted"/>
<dbReference type="EMBL" id="LCRF01000031">
    <property type="protein sequence ID" value="KKW30806.1"/>
    <property type="molecule type" value="Genomic_DNA"/>
</dbReference>
<name>A0A0G1XIM9_9BACT</name>
<dbReference type="Proteomes" id="UP000034445">
    <property type="component" value="Unassembled WGS sequence"/>
</dbReference>
<comment type="caution">
    <text evidence="1">The sequence shown here is derived from an EMBL/GenBank/DDBJ whole genome shotgun (WGS) entry which is preliminary data.</text>
</comment>
<evidence type="ECO:0000313" key="1">
    <source>
        <dbReference type="EMBL" id="KKW30806.1"/>
    </source>
</evidence>